<evidence type="ECO:0000313" key="2">
    <source>
        <dbReference type="Proteomes" id="UP001139981"/>
    </source>
</evidence>
<organism evidence="1 2">
    <name type="scientific">Coemansia aciculifera</name>
    <dbReference type="NCBI Taxonomy" id="417176"/>
    <lineage>
        <taxon>Eukaryota</taxon>
        <taxon>Fungi</taxon>
        <taxon>Fungi incertae sedis</taxon>
        <taxon>Zoopagomycota</taxon>
        <taxon>Kickxellomycotina</taxon>
        <taxon>Kickxellomycetes</taxon>
        <taxon>Kickxellales</taxon>
        <taxon>Kickxellaceae</taxon>
        <taxon>Coemansia</taxon>
    </lineage>
</organism>
<protein>
    <submittedName>
        <fullName evidence="1">Uncharacterized protein</fullName>
    </submittedName>
</protein>
<name>A0ACC1M0A0_9FUNG</name>
<comment type="caution">
    <text evidence="1">The sequence shown here is derived from an EMBL/GenBank/DDBJ whole genome shotgun (WGS) entry which is preliminary data.</text>
</comment>
<feature type="non-terminal residue" evidence="1">
    <location>
        <position position="1"/>
    </location>
</feature>
<gene>
    <name evidence="1" type="ORF">IWW38_003924</name>
</gene>
<accession>A0ACC1M0A0</accession>
<dbReference type="EMBL" id="JANBVB010001199">
    <property type="protein sequence ID" value="KAJ2890824.1"/>
    <property type="molecule type" value="Genomic_DNA"/>
</dbReference>
<reference evidence="1" key="1">
    <citation type="submission" date="2022-07" db="EMBL/GenBank/DDBJ databases">
        <title>Phylogenomic reconstructions and comparative analyses of Kickxellomycotina fungi.</title>
        <authorList>
            <person name="Reynolds N.K."/>
            <person name="Stajich J.E."/>
            <person name="Barry K."/>
            <person name="Grigoriev I.V."/>
            <person name="Crous P."/>
            <person name="Smith M.E."/>
        </authorList>
    </citation>
    <scope>NUCLEOTIDE SEQUENCE</scope>
    <source>
        <strain evidence="1">CBS 190363</strain>
    </source>
</reference>
<keyword evidence="2" id="KW-1185">Reference proteome</keyword>
<proteinExistence type="predicted"/>
<dbReference type="Proteomes" id="UP001139981">
    <property type="component" value="Unassembled WGS sequence"/>
</dbReference>
<sequence>EYLDDLATEMELLDDEEPVLYKIGDTFVKLTLEGAQTRLEKDKTTIDLRVDELDTKISDTCSEMDGLKRELYTKFGKAINLEKN</sequence>
<evidence type="ECO:0000313" key="1">
    <source>
        <dbReference type="EMBL" id="KAJ2890824.1"/>
    </source>
</evidence>